<keyword evidence="2" id="KW-0812">Transmembrane</keyword>
<organism evidence="4 5">
    <name type="scientific">Vitis vinifera</name>
    <name type="common">Grape</name>
    <dbReference type="NCBI Taxonomy" id="29760"/>
    <lineage>
        <taxon>Eukaryota</taxon>
        <taxon>Viridiplantae</taxon>
        <taxon>Streptophyta</taxon>
        <taxon>Embryophyta</taxon>
        <taxon>Tracheophyta</taxon>
        <taxon>Spermatophyta</taxon>
        <taxon>Magnoliopsida</taxon>
        <taxon>eudicotyledons</taxon>
        <taxon>Gunneridae</taxon>
        <taxon>Pentapetalae</taxon>
        <taxon>rosids</taxon>
        <taxon>Vitales</taxon>
        <taxon>Vitaceae</taxon>
        <taxon>Viteae</taxon>
        <taxon>Vitis</taxon>
    </lineage>
</organism>
<reference evidence="4 5" key="1">
    <citation type="journal article" date="2023" name="Hortic Res">
        <title>The complete reference genome for grapevine (Vitis vinifera L.) genetics and breeding.</title>
        <authorList>
            <person name="Shi X."/>
            <person name="Cao S."/>
            <person name="Wang X."/>
            <person name="Huang S."/>
            <person name="Wang Y."/>
            <person name="Liu Z."/>
            <person name="Liu W."/>
            <person name="Leng X."/>
            <person name="Peng Y."/>
            <person name="Wang N."/>
            <person name="Wang Y."/>
            <person name="Ma Z."/>
            <person name="Xu X."/>
            <person name="Zhang F."/>
            <person name="Xue H."/>
            <person name="Zhong H."/>
            <person name="Wang Y."/>
            <person name="Zhang K."/>
            <person name="Velt A."/>
            <person name="Avia K."/>
            <person name="Holtgrawe D."/>
            <person name="Grimplet J."/>
            <person name="Matus J.T."/>
            <person name="Ware D."/>
            <person name="Wu X."/>
            <person name="Wang H."/>
            <person name="Liu C."/>
            <person name="Fang Y."/>
            <person name="Rustenholz C."/>
            <person name="Cheng Z."/>
            <person name="Xiao H."/>
            <person name="Zhou Y."/>
        </authorList>
    </citation>
    <scope>NUCLEOTIDE SEQUENCE [LARGE SCALE GENOMIC DNA]</scope>
    <source>
        <strain evidence="5">cv. Pinot noir / PN40024</strain>
        <tissue evidence="4">Leaf</tissue>
    </source>
</reference>
<dbReference type="SUPFAM" id="SSF48403">
    <property type="entry name" value="Ankyrin repeat"/>
    <property type="match status" value="1"/>
</dbReference>
<dbReference type="Pfam" id="PF13962">
    <property type="entry name" value="PGG"/>
    <property type="match status" value="1"/>
</dbReference>
<proteinExistence type="predicted"/>
<feature type="transmembrane region" description="Helical" evidence="2">
    <location>
        <begin position="253"/>
        <end position="277"/>
    </location>
</feature>
<sequence>MAATNDSEQKERIAKLYKALRKKDNEHVAEVCHELPEGPLQRISIYNDTVLHMATHSKQKDLVLKLLNMLPADRQLSDIKNNDGNTILHEVATSDAMKDVAEELLTRDSDLLIASNDSGETPIFCAARYGQTEMFKFLAGKMGLTKEGPEDYKPYLRRKDGTTVLQISIATECFATDNKGNSVLHMVSQKRKSQASEKMQSPALQLQDELLLFEKVKSACKMHLTKPLNKDHQTAEELFAASNENLHKDAKEWLMATTENCTILSVFIATVAFAAAYTVPGGPNQETGIPILHSKPFFMVFVLADVISLALALTSVGMFFSILTSSFPLEDFKIYLFRKLRQGIICLVLSVSMMAVAFGATIVLIMTHSPKNVVWDVVAFLPVPIFFLSYSPLRSAVLVPCSEWFKSFVASFLIVVAILFVIFLLVVFYLSFLPFALAFFSFAMVIVTFIVLLLLPIFLLYGAFVGLRWTVRKAPEFLCKPAHWISGNKSQPKSDTQSPQPTTSAPLTDQV</sequence>
<evidence type="ECO:0000259" key="3">
    <source>
        <dbReference type="Pfam" id="PF13962"/>
    </source>
</evidence>
<evidence type="ECO:0000256" key="1">
    <source>
        <dbReference type="SAM" id="MobiDB-lite"/>
    </source>
</evidence>
<feature type="domain" description="PGG" evidence="3">
    <location>
        <begin position="252"/>
        <end position="363"/>
    </location>
</feature>
<dbReference type="EMBL" id="CP126657">
    <property type="protein sequence ID" value="WJZ95945.1"/>
    <property type="molecule type" value="Genomic_DNA"/>
</dbReference>
<keyword evidence="2" id="KW-0472">Membrane</keyword>
<feature type="transmembrane region" description="Helical" evidence="2">
    <location>
        <begin position="344"/>
        <end position="367"/>
    </location>
</feature>
<dbReference type="PANTHER" id="PTHR24177">
    <property type="entry name" value="CASKIN"/>
    <property type="match status" value="1"/>
</dbReference>
<dbReference type="SMART" id="SM00248">
    <property type="entry name" value="ANK"/>
    <property type="match status" value="3"/>
</dbReference>
<dbReference type="InterPro" id="IPR036770">
    <property type="entry name" value="Ankyrin_rpt-contain_sf"/>
</dbReference>
<dbReference type="Gene3D" id="1.25.40.20">
    <property type="entry name" value="Ankyrin repeat-containing domain"/>
    <property type="match status" value="1"/>
</dbReference>
<name>A0ABY9CPJ9_VITVI</name>
<feature type="transmembrane region" description="Helical" evidence="2">
    <location>
        <begin position="405"/>
        <end position="430"/>
    </location>
</feature>
<dbReference type="Pfam" id="PF12796">
    <property type="entry name" value="Ank_2"/>
    <property type="match status" value="1"/>
</dbReference>
<feature type="transmembrane region" description="Helical" evidence="2">
    <location>
        <begin position="373"/>
        <end position="393"/>
    </location>
</feature>
<keyword evidence="2" id="KW-1133">Transmembrane helix</keyword>
<keyword evidence="5" id="KW-1185">Reference proteome</keyword>
<dbReference type="InterPro" id="IPR002110">
    <property type="entry name" value="Ankyrin_rpt"/>
</dbReference>
<feature type="transmembrane region" description="Helical" evidence="2">
    <location>
        <begin position="436"/>
        <end position="464"/>
    </location>
</feature>
<evidence type="ECO:0000256" key="2">
    <source>
        <dbReference type="SAM" id="Phobius"/>
    </source>
</evidence>
<gene>
    <name evidence="4" type="ORF">VitviT2T_014676</name>
</gene>
<evidence type="ECO:0000313" key="4">
    <source>
        <dbReference type="EMBL" id="WJZ95945.1"/>
    </source>
</evidence>
<dbReference type="InterPro" id="IPR026961">
    <property type="entry name" value="PGG_dom"/>
</dbReference>
<feature type="region of interest" description="Disordered" evidence="1">
    <location>
        <begin position="488"/>
        <end position="511"/>
    </location>
</feature>
<evidence type="ECO:0000313" key="5">
    <source>
        <dbReference type="Proteomes" id="UP001227230"/>
    </source>
</evidence>
<feature type="transmembrane region" description="Helical" evidence="2">
    <location>
        <begin position="297"/>
        <end position="323"/>
    </location>
</feature>
<dbReference type="PANTHER" id="PTHR24177:SF314">
    <property type="entry name" value="PROTEIN ACCELERATED CELL DEATH 6-LIKE ISOFORM X1"/>
    <property type="match status" value="1"/>
</dbReference>
<protein>
    <recommendedName>
        <fullName evidence="3">PGG domain-containing protein</fullName>
    </recommendedName>
</protein>
<dbReference type="Proteomes" id="UP001227230">
    <property type="component" value="Chromosome 10"/>
</dbReference>
<accession>A0ABY9CPJ9</accession>